<sequence length="126" mass="14483">MSCVLPWVILAGKVAALTERVPTWEGMELHLRSADFMRHLVDLYLCRVVYPSPATVADMRSQLPQSNDELANRLHHTCRCLRTDPFYARAFQAYQERMFVGQTSPRLSFELAVDNFEQLGLRLLAI</sequence>
<protein>
    <submittedName>
        <fullName evidence="1">Uncharacterized protein</fullName>
    </submittedName>
</protein>
<gene>
    <name evidence="1" type="ORF">F4Y08_09335</name>
</gene>
<organism evidence="1">
    <name type="scientific">Caldilineaceae bacterium SB0662_bin_9</name>
    <dbReference type="NCBI Taxonomy" id="2605258"/>
    <lineage>
        <taxon>Bacteria</taxon>
        <taxon>Bacillati</taxon>
        <taxon>Chloroflexota</taxon>
        <taxon>Caldilineae</taxon>
        <taxon>Caldilineales</taxon>
        <taxon>Caldilineaceae</taxon>
    </lineage>
</organism>
<reference evidence="1" key="1">
    <citation type="submission" date="2019-09" db="EMBL/GenBank/DDBJ databases">
        <title>Characterisation of the sponge microbiome using genome-centric metagenomics.</title>
        <authorList>
            <person name="Engelberts J.P."/>
            <person name="Robbins S.J."/>
            <person name="De Goeij J.M."/>
            <person name="Aranda M."/>
            <person name="Bell S.C."/>
            <person name="Webster N.S."/>
        </authorList>
    </citation>
    <scope>NUCLEOTIDE SEQUENCE</scope>
    <source>
        <strain evidence="1">SB0662_bin_9</strain>
    </source>
</reference>
<evidence type="ECO:0000313" key="1">
    <source>
        <dbReference type="EMBL" id="MYD90520.1"/>
    </source>
</evidence>
<dbReference type="AlphaFoldDB" id="A0A6B1DS12"/>
<dbReference type="EMBL" id="VXPY01000066">
    <property type="protein sequence ID" value="MYD90520.1"/>
    <property type="molecule type" value="Genomic_DNA"/>
</dbReference>
<proteinExistence type="predicted"/>
<comment type="caution">
    <text evidence="1">The sequence shown here is derived from an EMBL/GenBank/DDBJ whole genome shotgun (WGS) entry which is preliminary data.</text>
</comment>
<name>A0A6B1DS12_9CHLR</name>
<accession>A0A6B1DS12</accession>